<organism evidence="1 2">
    <name type="scientific">Corynebacterium alimapuense</name>
    <dbReference type="NCBI Taxonomy" id="1576874"/>
    <lineage>
        <taxon>Bacteria</taxon>
        <taxon>Bacillati</taxon>
        <taxon>Actinomycetota</taxon>
        <taxon>Actinomycetes</taxon>
        <taxon>Mycobacteriales</taxon>
        <taxon>Corynebacteriaceae</taxon>
        <taxon>Corynebacterium</taxon>
    </lineage>
</organism>
<dbReference type="AlphaFoldDB" id="A0A3M8KB97"/>
<accession>A0A3M8KB97</accession>
<protein>
    <submittedName>
        <fullName evidence="1">Metallopeptidase</fullName>
    </submittedName>
</protein>
<dbReference type="Proteomes" id="UP000266975">
    <property type="component" value="Unassembled WGS sequence"/>
</dbReference>
<evidence type="ECO:0000313" key="2">
    <source>
        <dbReference type="Proteomes" id="UP000266975"/>
    </source>
</evidence>
<dbReference type="Gene3D" id="3.40.1350.140">
    <property type="entry name" value="MepB-like"/>
    <property type="match status" value="1"/>
</dbReference>
<dbReference type="InterPro" id="IPR011235">
    <property type="entry name" value="MepB-like"/>
</dbReference>
<comment type="caution">
    <text evidence="1">The sequence shown here is derived from an EMBL/GenBank/DDBJ whole genome shotgun (WGS) entry which is preliminary data.</text>
</comment>
<dbReference type="RefSeq" id="WP_123047123.1">
    <property type="nucleotide sequence ID" value="NZ_PTJO01000002.1"/>
</dbReference>
<dbReference type="InterPro" id="IPR038231">
    <property type="entry name" value="MepB-like_sf"/>
</dbReference>
<dbReference type="OrthoDB" id="4954833at2"/>
<dbReference type="PIRSF" id="PIRSF032285">
    <property type="entry name" value="UCP032285"/>
    <property type="match status" value="1"/>
</dbReference>
<dbReference type="Pfam" id="PF08877">
    <property type="entry name" value="MepB-like"/>
    <property type="match status" value="1"/>
</dbReference>
<keyword evidence="2" id="KW-1185">Reference proteome</keyword>
<gene>
    <name evidence="1" type="ORF">C5L39_01405</name>
</gene>
<name>A0A3M8KB97_9CORY</name>
<proteinExistence type="predicted"/>
<sequence length="151" mass="17044">MDFLSFHRYLDLVSLPKNALETITPEAQSSDYESGNALIEGSLWRIRTARATPTKPGAFVAVWQRMEDGTTAPFEASDPTVGLFVFVTESDHFGVFRFTTEQLISLRVLATQHSPGKRGFRVYPPWCTNLNPQAARSQDRQSLAFFDLTKR</sequence>
<reference evidence="1 2" key="1">
    <citation type="submission" date="2018-02" db="EMBL/GenBank/DDBJ databases">
        <title>Corynebacterium alimpuense sp. nov., a marine obligate actinomycete isolated from sediments of Valparaiso bay, Chile.</title>
        <authorList>
            <person name="Claverias F."/>
            <person name="Gonzales-Siles L."/>
            <person name="Salva-Serra F."/>
            <person name="Inganaes E."/>
            <person name="Molin K."/>
            <person name="Cumsille A."/>
            <person name="Undabarrena A."/>
            <person name="Couve E."/>
            <person name="Moore E.R.B."/>
            <person name="Gomila M."/>
            <person name="Camara B."/>
        </authorList>
    </citation>
    <scope>NUCLEOTIDE SEQUENCE [LARGE SCALE GENOMIC DNA]</scope>
    <source>
        <strain evidence="1 2">CCUG 69366</strain>
    </source>
</reference>
<dbReference type="EMBL" id="PTJO01000002">
    <property type="protein sequence ID" value="RNE49802.1"/>
    <property type="molecule type" value="Genomic_DNA"/>
</dbReference>
<evidence type="ECO:0000313" key="1">
    <source>
        <dbReference type="EMBL" id="RNE49802.1"/>
    </source>
</evidence>